<evidence type="ECO:0000256" key="5">
    <source>
        <dbReference type="SAM" id="MobiDB-lite"/>
    </source>
</evidence>
<dbReference type="GO" id="GO:0015074">
    <property type="term" value="P:DNA integration"/>
    <property type="evidence" value="ECO:0007669"/>
    <property type="project" value="InterPro"/>
</dbReference>
<feature type="domain" description="Tyr recombinase" evidence="7">
    <location>
        <begin position="609"/>
        <end position="800"/>
    </location>
</feature>
<dbReference type="Pfam" id="PF13091">
    <property type="entry name" value="PLDc_2"/>
    <property type="match status" value="2"/>
</dbReference>
<dbReference type="SMART" id="SM00155">
    <property type="entry name" value="PLDc"/>
    <property type="match status" value="2"/>
</dbReference>
<evidence type="ECO:0000256" key="4">
    <source>
        <dbReference type="ARBA" id="ARBA00023172"/>
    </source>
</evidence>
<dbReference type="InterPro" id="IPR013762">
    <property type="entry name" value="Integrase-like_cat_sf"/>
</dbReference>
<dbReference type="InterPro" id="IPR051406">
    <property type="entry name" value="PLD_domain"/>
</dbReference>
<evidence type="ECO:0000256" key="1">
    <source>
        <dbReference type="ARBA" id="ARBA00022801"/>
    </source>
</evidence>
<keyword evidence="3" id="KW-0443">Lipid metabolism</keyword>
<reference evidence="9" key="1">
    <citation type="submission" date="2016-10" db="EMBL/GenBank/DDBJ databases">
        <authorList>
            <person name="Varghese N."/>
            <person name="Submissions S."/>
        </authorList>
    </citation>
    <scope>NUCLEOTIDE SEQUENCE [LARGE SCALE GENOMIC DNA]</scope>
    <source>
        <strain evidence="9">CGMCC 1.10121</strain>
    </source>
</reference>
<proteinExistence type="predicted"/>
<keyword evidence="1" id="KW-0378">Hydrolase</keyword>
<organism evidence="8 9">
    <name type="scientific">Halogranum amylolyticum</name>
    <dbReference type="NCBI Taxonomy" id="660520"/>
    <lineage>
        <taxon>Archaea</taxon>
        <taxon>Methanobacteriati</taxon>
        <taxon>Methanobacteriota</taxon>
        <taxon>Stenosarchaea group</taxon>
        <taxon>Halobacteria</taxon>
        <taxon>Halobacteriales</taxon>
        <taxon>Haloferacaceae</taxon>
    </lineage>
</organism>
<dbReference type="SUPFAM" id="SSF56349">
    <property type="entry name" value="DNA breaking-rejoining enzymes"/>
    <property type="match status" value="1"/>
</dbReference>
<dbReference type="Proteomes" id="UP000199126">
    <property type="component" value="Unassembled WGS sequence"/>
</dbReference>
<feature type="region of interest" description="Disordered" evidence="5">
    <location>
        <begin position="1"/>
        <end position="28"/>
    </location>
</feature>
<keyword evidence="4" id="KW-0233">DNA recombination</keyword>
<evidence type="ECO:0000259" key="7">
    <source>
        <dbReference type="PROSITE" id="PS51898"/>
    </source>
</evidence>
<dbReference type="Pfam" id="PF00589">
    <property type="entry name" value="Phage_integrase"/>
    <property type="match status" value="1"/>
</dbReference>
<dbReference type="Gene3D" id="1.10.443.10">
    <property type="entry name" value="Intergrase catalytic core"/>
    <property type="match status" value="1"/>
</dbReference>
<evidence type="ECO:0000256" key="2">
    <source>
        <dbReference type="ARBA" id="ARBA00022963"/>
    </source>
</evidence>
<dbReference type="CDD" id="cd00397">
    <property type="entry name" value="DNA_BRE_C"/>
    <property type="match status" value="1"/>
</dbReference>
<dbReference type="InterPro" id="IPR002104">
    <property type="entry name" value="Integrase_catalytic"/>
</dbReference>
<dbReference type="GO" id="GO:0016042">
    <property type="term" value="P:lipid catabolic process"/>
    <property type="evidence" value="ECO:0007669"/>
    <property type="project" value="UniProtKB-KW"/>
</dbReference>
<dbReference type="InterPro" id="IPR011010">
    <property type="entry name" value="DNA_brk_join_enz"/>
</dbReference>
<sequence>MSPPSGGVASAASPPPDSSPPHDDRDAYVVSLYPNPFADGDRGEFVVVGLSAERSGNWTLTDGEATVALPTDATGSNGSPTRLVVTVTPTALPNGTTGRVVRAPAAFELANGGERLRLKRDGVVVDRVAYENAPEGERWRRDRTPRWRPLGFSPRSVAVAGSTTAETFVLPDAPDVPRRTLRSADRRILLAGYTFASPHVANLLVAAAERGVRVRVLVDDAPVGGTTIRQAAALDRLEAAGVDVAVVGGERARYDYHHPKYAVVDDRALVLTENWKPSGTGGRSNRGWGVRVASTATADELAAVFRTDATGPDTTPWSQFRRGRSFTASRSANGTYRAQFDSRSVAVDRVRLVTAPGNAERAIVGVVDSATERVSVVQPTVGGRHHPFLRATLRAAERGVDVRILLSGTWYVAEENRRLVDWLNERAERRNLPLEARVAAPDGRFEKIHAKAVVADDRVVVGSVNWNPYPRLMFQTPIVGHKMVDLDVANYESDVQRELNLVMDSLDDPNKGDIVDYIDALDATPATTRDYIGRLRRLSANAEKPLRKLDRREFKNVLREMGRDYDSENGYADGTRRKYIEAFVYFSRHHNLDVADNLTVPSVNQSKIDEDVVLSFSEVSTLIETASKPRQKAIIATYWEAAPRVTALASLRVGDYEPIEDTHAILTTPTGATGLKGADGRKKPLTVARGYVDKWLSEHPCADDDDAALFCRQDSEKHYGEHMTPESFRVKIKRIAREAGIDPERVNNHAFRHARATWMRKKDEYGPGDIEHNLDWTEGTNQHERYEHINQSDQIKSLLRAADIDADVDIDVEEEAIKCPRCDTIMAAGTSQCPRCHLRVSDDARPQWLQAFFDVAEEDDDLTHYLRQHEPRNIGELGFQTFKQVSARVAVGLVKKQIEGTDEEAAEARETLNNLFEGEDSVLSAHLSENELEHHFSGFEAPREAVEESIETLVD</sequence>
<dbReference type="PANTHER" id="PTHR43856">
    <property type="entry name" value="CARDIOLIPIN HYDROLASE"/>
    <property type="match status" value="1"/>
</dbReference>
<dbReference type="EMBL" id="FODV01000002">
    <property type="protein sequence ID" value="SEO35011.1"/>
    <property type="molecule type" value="Genomic_DNA"/>
</dbReference>
<evidence type="ECO:0000313" key="9">
    <source>
        <dbReference type="Proteomes" id="UP000199126"/>
    </source>
</evidence>
<evidence type="ECO:0000256" key="3">
    <source>
        <dbReference type="ARBA" id="ARBA00023098"/>
    </source>
</evidence>
<keyword evidence="9" id="KW-1185">Reference proteome</keyword>
<protein>
    <submittedName>
        <fullName evidence="8">PLD-like domain-containing protein</fullName>
    </submittedName>
</protein>
<dbReference type="PROSITE" id="PS51898">
    <property type="entry name" value="TYR_RECOMBINASE"/>
    <property type="match status" value="1"/>
</dbReference>
<dbReference type="OrthoDB" id="31343at2157"/>
<feature type="domain" description="PLD phosphodiesterase" evidence="6">
    <location>
        <begin position="444"/>
        <end position="470"/>
    </location>
</feature>
<dbReference type="GO" id="GO:0016891">
    <property type="term" value="F:RNA endonuclease activity producing 5'-phosphomonoesters, hydrolytic mechanism"/>
    <property type="evidence" value="ECO:0007669"/>
    <property type="project" value="TreeGrafter"/>
</dbReference>
<dbReference type="GO" id="GO:0006310">
    <property type="term" value="P:DNA recombination"/>
    <property type="evidence" value="ECO:0007669"/>
    <property type="project" value="UniProtKB-KW"/>
</dbReference>
<evidence type="ECO:0000259" key="6">
    <source>
        <dbReference type="PROSITE" id="PS50035"/>
    </source>
</evidence>
<feature type="compositionally biased region" description="Low complexity" evidence="5">
    <location>
        <begin position="1"/>
        <end position="12"/>
    </location>
</feature>
<dbReference type="InterPro" id="IPR025202">
    <property type="entry name" value="PLD-like_dom"/>
</dbReference>
<dbReference type="PROSITE" id="PS50035">
    <property type="entry name" value="PLD"/>
    <property type="match status" value="1"/>
</dbReference>
<dbReference type="PANTHER" id="PTHR43856:SF1">
    <property type="entry name" value="MITOCHONDRIAL CARDIOLIPIN HYDROLASE"/>
    <property type="match status" value="1"/>
</dbReference>
<name>A0A1H8NZS5_9EURY</name>
<evidence type="ECO:0000313" key="8">
    <source>
        <dbReference type="EMBL" id="SEO35011.1"/>
    </source>
</evidence>
<dbReference type="GO" id="GO:0003677">
    <property type="term" value="F:DNA binding"/>
    <property type="evidence" value="ECO:0007669"/>
    <property type="project" value="InterPro"/>
</dbReference>
<accession>A0A1H8NZS5</accession>
<dbReference type="AlphaFoldDB" id="A0A1H8NZS5"/>
<dbReference type="InterPro" id="IPR001736">
    <property type="entry name" value="PLipase_D/transphosphatidylase"/>
</dbReference>
<keyword evidence="2" id="KW-0442">Lipid degradation</keyword>
<dbReference type="SUPFAM" id="SSF56024">
    <property type="entry name" value="Phospholipase D/nuclease"/>
    <property type="match status" value="2"/>
</dbReference>
<dbReference type="RefSeq" id="WP_089821038.1">
    <property type="nucleotide sequence ID" value="NZ_FODV01000002.1"/>
</dbReference>
<dbReference type="Gene3D" id="3.30.870.10">
    <property type="entry name" value="Endonuclease Chain A"/>
    <property type="match status" value="2"/>
</dbReference>
<gene>
    <name evidence="8" type="ORF">SAMN04487948_1024</name>
</gene>